<dbReference type="GO" id="GO:0030170">
    <property type="term" value="F:pyridoxal phosphate binding"/>
    <property type="evidence" value="ECO:0007669"/>
    <property type="project" value="UniProtKB-UniRule"/>
</dbReference>
<evidence type="ECO:0000256" key="1">
    <source>
        <dbReference type="ARBA" id="ARBA00000316"/>
    </source>
</evidence>
<dbReference type="PRINTS" id="PR00992">
    <property type="entry name" value="ALARACEMASE"/>
</dbReference>
<dbReference type="SUPFAM" id="SSF51419">
    <property type="entry name" value="PLP-binding barrel"/>
    <property type="match status" value="1"/>
</dbReference>
<dbReference type="InterPro" id="IPR020622">
    <property type="entry name" value="Ala_racemase_pyridoxalP-BS"/>
</dbReference>
<evidence type="ECO:0000313" key="11">
    <source>
        <dbReference type="EMBL" id="SNB71351.1"/>
    </source>
</evidence>
<name>A0A212RG53_RHOAC</name>
<dbReference type="Pfam" id="PF01168">
    <property type="entry name" value="Ala_racemase_N"/>
    <property type="match status" value="1"/>
</dbReference>
<feature type="binding site" evidence="7 9">
    <location>
        <position position="318"/>
    </location>
    <ligand>
        <name>substrate</name>
    </ligand>
</feature>
<gene>
    <name evidence="11" type="ORF">SAMN06265338_104134</name>
</gene>
<evidence type="ECO:0000313" key="12">
    <source>
        <dbReference type="Proteomes" id="UP000198418"/>
    </source>
</evidence>
<evidence type="ECO:0000256" key="9">
    <source>
        <dbReference type="PIRSR" id="PIRSR600821-52"/>
    </source>
</evidence>
<keyword evidence="6 7" id="KW-0413">Isomerase</keyword>
<dbReference type="EMBL" id="FYDG01000004">
    <property type="protein sequence ID" value="SNB71351.1"/>
    <property type="molecule type" value="Genomic_DNA"/>
</dbReference>
<dbReference type="Proteomes" id="UP000198418">
    <property type="component" value="Unassembled WGS sequence"/>
</dbReference>
<proteinExistence type="inferred from homology"/>
<dbReference type="InterPro" id="IPR009006">
    <property type="entry name" value="Ala_racemase/Decarboxylase_C"/>
</dbReference>
<dbReference type="Gene3D" id="3.20.20.10">
    <property type="entry name" value="Alanine racemase"/>
    <property type="match status" value="1"/>
</dbReference>
<dbReference type="RefSeq" id="WP_088520780.1">
    <property type="nucleotide sequence ID" value="NZ_FYDG01000004.1"/>
</dbReference>
<dbReference type="InterPro" id="IPR001608">
    <property type="entry name" value="Ala_racemase_N"/>
</dbReference>
<reference evidence="12" key="1">
    <citation type="submission" date="2017-06" db="EMBL/GenBank/DDBJ databases">
        <authorList>
            <person name="Varghese N."/>
            <person name="Submissions S."/>
        </authorList>
    </citation>
    <scope>NUCLEOTIDE SEQUENCE [LARGE SCALE GENOMIC DNA]</scope>
    <source>
        <strain evidence="12">DSM 137</strain>
    </source>
</reference>
<dbReference type="InterPro" id="IPR011079">
    <property type="entry name" value="Ala_racemase_C"/>
</dbReference>
<evidence type="ECO:0000256" key="8">
    <source>
        <dbReference type="PIRSR" id="PIRSR600821-50"/>
    </source>
</evidence>
<evidence type="ECO:0000256" key="3">
    <source>
        <dbReference type="ARBA" id="ARBA00007880"/>
    </source>
</evidence>
<dbReference type="GO" id="GO:0005829">
    <property type="term" value="C:cytosol"/>
    <property type="evidence" value="ECO:0007669"/>
    <property type="project" value="TreeGrafter"/>
</dbReference>
<evidence type="ECO:0000256" key="5">
    <source>
        <dbReference type="ARBA" id="ARBA00022898"/>
    </source>
</evidence>
<evidence type="ECO:0000256" key="2">
    <source>
        <dbReference type="ARBA" id="ARBA00001933"/>
    </source>
</evidence>
<dbReference type="Pfam" id="PF00842">
    <property type="entry name" value="Ala_racemase_C"/>
    <property type="match status" value="1"/>
</dbReference>
<dbReference type="GO" id="GO:0008784">
    <property type="term" value="F:alanine racemase activity"/>
    <property type="evidence" value="ECO:0007669"/>
    <property type="project" value="UniProtKB-UniRule"/>
</dbReference>
<keyword evidence="5 7" id="KW-0663">Pyridoxal phosphate</keyword>
<dbReference type="NCBIfam" id="TIGR00492">
    <property type="entry name" value="alr"/>
    <property type="match status" value="1"/>
</dbReference>
<dbReference type="HAMAP" id="MF_01201">
    <property type="entry name" value="Ala_racemase"/>
    <property type="match status" value="1"/>
</dbReference>
<protein>
    <recommendedName>
        <fullName evidence="4 7">Alanine racemase</fullName>
        <ecNumber evidence="4 7">5.1.1.1</ecNumber>
    </recommendedName>
</protein>
<comment type="pathway">
    <text evidence="7">Amino-acid biosynthesis; D-alanine biosynthesis; D-alanine from L-alanine: step 1/1.</text>
</comment>
<comment type="catalytic activity">
    <reaction evidence="1 7">
        <text>L-alanine = D-alanine</text>
        <dbReference type="Rhea" id="RHEA:20249"/>
        <dbReference type="ChEBI" id="CHEBI:57416"/>
        <dbReference type="ChEBI" id="CHEBI:57972"/>
        <dbReference type="EC" id="5.1.1.1"/>
    </reaction>
</comment>
<dbReference type="SUPFAM" id="SSF50621">
    <property type="entry name" value="Alanine racemase C-terminal domain-like"/>
    <property type="match status" value="1"/>
</dbReference>
<organism evidence="11 12">
    <name type="scientific">Rhodoblastus acidophilus</name>
    <name type="common">Rhodopseudomonas acidophila</name>
    <dbReference type="NCBI Taxonomy" id="1074"/>
    <lineage>
        <taxon>Bacteria</taxon>
        <taxon>Pseudomonadati</taxon>
        <taxon>Pseudomonadota</taxon>
        <taxon>Alphaproteobacteria</taxon>
        <taxon>Hyphomicrobiales</taxon>
        <taxon>Rhodoblastaceae</taxon>
        <taxon>Rhodoblastus</taxon>
    </lineage>
</organism>
<dbReference type="Gene3D" id="2.40.37.10">
    <property type="entry name" value="Lyase, Ornithine Decarboxylase, Chain A, domain 1"/>
    <property type="match status" value="1"/>
</dbReference>
<dbReference type="OrthoDB" id="9813814at2"/>
<dbReference type="EC" id="5.1.1.1" evidence="4 7"/>
<comment type="function">
    <text evidence="7">Catalyzes the interconversion of L-alanine and D-alanine. May also act on other amino acids.</text>
</comment>
<comment type="cofactor">
    <cofactor evidence="2 7 8">
        <name>pyridoxal 5'-phosphate</name>
        <dbReference type="ChEBI" id="CHEBI:597326"/>
    </cofactor>
</comment>
<dbReference type="PANTHER" id="PTHR30511:SF0">
    <property type="entry name" value="ALANINE RACEMASE, CATABOLIC-RELATED"/>
    <property type="match status" value="1"/>
</dbReference>
<dbReference type="PANTHER" id="PTHR30511">
    <property type="entry name" value="ALANINE RACEMASE"/>
    <property type="match status" value="1"/>
</dbReference>
<dbReference type="InterPro" id="IPR029066">
    <property type="entry name" value="PLP-binding_barrel"/>
</dbReference>
<dbReference type="PROSITE" id="PS00395">
    <property type="entry name" value="ALANINE_RACEMASE"/>
    <property type="match status" value="1"/>
</dbReference>
<feature type="domain" description="Alanine racemase C-terminal" evidence="10">
    <location>
        <begin position="246"/>
        <end position="373"/>
    </location>
</feature>
<evidence type="ECO:0000259" key="10">
    <source>
        <dbReference type="SMART" id="SM01005"/>
    </source>
</evidence>
<dbReference type="UniPathway" id="UPA00042">
    <property type="reaction ID" value="UER00497"/>
</dbReference>
<evidence type="ECO:0000256" key="7">
    <source>
        <dbReference type="HAMAP-Rule" id="MF_01201"/>
    </source>
</evidence>
<feature type="active site" description="Proton acceptor; specific for D-alanine" evidence="7">
    <location>
        <position position="50"/>
    </location>
</feature>
<keyword evidence="12" id="KW-1185">Reference proteome</keyword>
<evidence type="ECO:0000256" key="4">
    <source>
        <dbReference type="ARBA" id="ARBA00013089"/>
    </source>
</evidence>
<dbReference type="CDD" id="cd00430">
    <property type="entry name" value="PLPDE_III_AR"/>
    <property type="match status" value="1"/>
</dbReference>
<comment type="similarity">
    <text evidence="3 7">Belongs to the alanine racemase family.</text>
</comment>
<feature type="modified residue" description="N6-(pyridoxal phosphate)lysine" evidence="7 8">
    <location>
        <position position="50"/>
    </location>
</feature>
<feature type="active site" description="Proton acceptor; specific for L-alanine" evidence="7">
    <location>
        <position position="267"/>
    </location>
</feature>
<sequence length="375" mass="40031">MPELALPAEDRADGRDKSRAVLTVDLSALAQNWRVLKRRAGDAACAAVVKADAYGLGLAPVAKKLLATGCGHFFVAHLSEAESLRAITPNARIFALNGLPPGSAALFARKDLYPVLGSLPEIEEWAAFCRAEGHKFGAALHIDTGMNRLGLAKADFPAALNLLDAFAPKLIMSHFVSAEDASAPRNRAQIERFEQACALFPAMPASLSNSSGMYLAEAPFFDLTRPGYALYGGNPTPGSDNPMRRVVSLEAFILQVRDIRAGEAAGYNARWTAPSRRRLATIGLGYADGFLRSASCGEIGAEVFAGGAFCPVVGRISMDLSIIDITEAAPLQRGDRVEILGDAICIDDLGRWSGTIGYEILTDLGRRHKRVYVGG</sequence>
<feature type="binding site" evidence="7 9">
    <location>
        <position position="148"/>
    </location>
    <ligand>
        <name>substrate</name>
    </ligand>
</feature>
<evidence type="ECO:0000256" key="6">
    <source>
        <dbReference type="ARBA" id="ARBA00023235"/>
    </source>
</evidence>
<dbReference type="SMART" id="SM01005">
    <property type="entry name" value="Ala_racemase_C"/>
    <property type="match status" value="1"/>
</dbReference>
<dbReference type="GO" id="GO:0030632">
    <property type="term" value="P:D-alanine biosynthetic process"/>
    <property type="evidence" value="ECO:0007669"/>
    <property type="project" value="UniProtKB-UniRule"/>
</dbReference>
<dbReference type="AlphaFoldDB" id="A0A212RG53"/>
<dbReference type="InterPro" id="IPR000821">
    <property type="entry name" value="Ala_racemase"/>
</dbReference>
<accession>A0A212RG53</accession>